<dbReference type="OrthoDB" id="5190531at2"/>
<gene>
    <name evidence="2" type="ORF">EDD29_4452</name>
</gene>
<organism evidence="2 3">
    <name type="scientific">Actinocorallia herbida</name>
    <dbReference type="NCBI Taxonomy" id="58109"/>
    <lineage>
        <taxon>Bacteria</taxon>
        <taxon>Bacillati</taxon>
        <taxon>Actinomycetota</taxon>
        <taxon>Actinomycetes</taxon>
        <taxon>Streptosporangiales</taxon>
        <taxon>Thermomonosporaceae</taxon>
        <taxon>Actinocorallia</taxon>
    </lineage>
</organism>
<proteinExistence type="predicted"/>
<feature type="chain" id="PRO_5017927668" evidence="1">
    <location>
        <begin position="31"/>
        <end position="236"/>
    </location>
</feature>
<reference evidence="2 3" key="1">
    <citation type="submission" date="2018-11" db="EMBL/GenBank/DDBJ databases">
        <title>Sequencing the genomes of 1000 actinobacteria strains.</title>
        <authorList>
            <person name="Klenk H.-P."/>
        </authorList>
    </citation>
    <scope>NUCLEOTIDE SEQUENCE [LARGE SCALE GENOMIC DNA]</scope>
    <source>
        <strain evidence="2 3">DSM 44254</strain>
    </source>
</reference>
<comment type="caution">
    <text evidence="2">The sequence shown here is derived from an EMBL/GenBank/DDBJ whole genome shotgun (WGS) entry which is preliminary data.</text>
</comment>
<evidence type="ECO:0000313" key="3">
    <source>
        <dbReference type="Proteomes" id="UP000272400"/>
    </source>
</evidence>
<feature type="signal peptide" evidence="1">
    <location>
        <begin position="1"/>
        <end position="30"/>
    </location>
</feature>
<keyword evidence="3" id="KW-1185">Reference proteome</keyword>
<evidence type="ECO:0000313" key="2">
    <source>
        <dbReference type="EMBL" id="ROO86870.1"/>
    </source>
</evidence>
<keyword evidence="1" id="KW-0732">Signal</keyword>
<evidence type="ECO:0000256" key="1">
    <source>
        <dbReference type="SAM" id="SignalP"/>
    </source>
</evidence>
<accession>A0A3N1D017</accession>
<sequence>MRFSSRPAKLALVTAAAATAVVATSTSASAASFTVSAKVNKSDCTSQSSPYKWWGGGPSSASAYTYRPRGTVVICYYKYRIADSDRRYDYWAVSIVSKWRFSDGDPKAGARMFQNIKSNVGARSNVYAATPTHKSNRTCSQTFDVAVQVGFFSATVSPRICKGYTVKRSSYSSKYARYTSAKAGGLRVVDTVYTQKVPKGVVPKYNLSVGVPRYEFKWTGIWNVTSRIVYINRNKF</sequence>
<dbReference type="AlphaFoldDB" id="A0A3N1D017"/>
<protein>
    <submittedName>
        <fullName evidence="2">Uncharacterized protein</fullName>
    </submittedName>
</protein>
<dbReference type="Proteomes" id="UP000272400">
    <property type="component" value="Unassembled WGS sequence"/>
</dbReference>
<dbReference type="RefSeq" id="WP_123666227.1">
    <property type="nucleotide sequence ID" value="NZ_RJKE01000001.1"/>
</dbReference>
<name>A0A3N1D017_9ACTN</name>
<dbReference type="EMBL" id="RJKE01000001">
    <property type="protein sequence ID" value="ROO86870.1"/>
    <property type="molecule type" value="Genomic_DNA"/>
</dbReference>